<dbReference type="Proteomes" id="UP000199643">
    <property type="component" value="Unassembled WGS sequence"/>
</dbReference>
<name>A0A1G8DAB0_9SPHI</name>
<accession>A0A1G8DAB0</accession>
<keyword evidence="1" id="KW-1133">Transmembrane helix</keyword>
<gene>
    <name evidence="2" type="ORF">SAMN05421827_12863</name>
</gene>
<dbReference type="Pfam" id="PF13572">
    <property type="entry name" value="DUF4134"/>
    <property type="match status" value="1"/>
</dbReference>
<protein>
    <submittedName>
        <fullName evidence="2">Uncharacterized protein</fullName>
    </submittedName>
</protein>
<organism evidence="2 3">
    <name type="scientific">Pedobacter terrae</name>
    <dbReference type="NCBI Taxonomy" id="405671"/>
    <lineage>
        <taxon>Bacteria</taxon>
        <taxon>Pseudomonadati</taxon>
        <taxon>Bacteroidota</taxon>
        <taxon>Sphingobacteriia</taxon>
        <taxon>Sphingobacteriales</taxon>
        <taxon>Sphingobacteriaceae</taxon>
        <taxon>Pedobacter</taxon>
    </lineage>
</organism>
<keyword evidence="1" id="KW-0472">Membrane</keyword>
<dbReference type="EMBL" id="FNCH01000028">
    <property type="protein sequence ID" value="SDH54595.1"/>
    <property type="molecule type" value="Genomic_DNA"/>
</dbReference>
<keyword evidence="3" id="KW-1185">Reference proteome</keyword>
<reference evidence="3" key="1">
    <citation type="submission" date="2016-10" db="EMBL/GenBank/DDBJ databases">
        <authorList>
            <person name="Varghese N."/>
            <person name="Submissions S."/>
        </authorList>
    </citation>
    <scope>NUCLEOTIDE SEQUENCE [LARGE SCALE GENOMIC DNA]</scope>
    <source>
        <strain evidence="3">DSM 17933</strain>
    </source>
</reference>
<feature type="transmembrane region" description="Helical" evidence="1">
    <location>
        <begin position="52"/>
        <end position="70"/>
    </location>
</feature>
<dbReference type="InterPro" id="IPR025408">
    <property type="entry name" value="DUF4134"/>
</dbReference>
<dbReference type="OrthoDB" id="1029065at2"/>
<proteinExistence type="predicted"/>
<dbReference type="AlphaFoldDB" id="A0A1G8DAB0"/>
<evidence type="ECO:0000313" key="2">
    <source>
        <dbReference type="EMBL" id="SDH54595.1"/>
    </source>
</evidence>
<dbReference type="RefSeq" id="WP_090504196.1">
    <property type="nucleotide sequence ID" value="NZ_FNCH01000028.1"/>
</dbReference>
<keyword evidence="1" id="KW-0812">Transmembrane</keyword>
<sequence>MKNYKKIHYIRAATLTALFYCLISPSFGQAPGIQEFGDATRMVKNQYHALTYTASILGAIFGLVGGLRIYNNWQSGKHHIDAQVMGWLGAFIFLQLIAVIIGAMYGV</sequence>
<evidence type="ECO:0000256" key="1">
    <source>
        <dbReference type="SAM" id="Phobius"/>
    </source>
</evidence>
<evidence type="ECO:0000313" key="3">
    <source>
        <dbReference type="Proteomes" id="UP000199643"/>
    </source>
</evidence>
<dbReference type="STRING" id="405671.SAMN05421827_12863"/>
<feature type="transmembrane region" description="Helical" evidence="1">
    <location>
        <begin position="82"/>
        <end position="105"/>
    </location>
</feature>